<evidence type="ECO:0000313" key="1">
    <source>
        <dbReference type="EMBL" id="BBH51635.1"/>
    </source>
</evidence>
<proteinExistence type="predicted"/>
<keyword evidence="2" id="KW-1185">Reference proteome</keyword>
<protein>
    <submittedName>
        <fullName evidence="1">Uncharacterized protein</fullName>
    </submittedName>
</protein>
<sequence length="199" mass="22289">MNINKIIFTSTVFLIASALYSCKKTESEKNSAQSINSIRGLYKLSEISCQGKNVDLSTYLNNNYDNYDNNYDDYNAINTVSDSINSLVFDFSTEKSLITIKKPTEPITCKYYERLDFVSNPDGKVAFVSNAMLRNDKANHAVCKLDSNRSFLAEKNLNDSFNVKVTGNKIILVSSTENLCKSFKSNGKATISLSMQTKK</sequence>
<reference evidence="1 2" key="1">
    <citation type="submission" date="2018-12" db="EMBL/GenBank/DDBJ databases">
        <title>Rubrispira sanarue gen. nov., sp., nov., a member of the order Silvanigrellales, isolated from a brackish lake in Hamamatsu Japan.</title>
        <authorList>
            <person name="Maejima Y."/>
            <person name="Iino T."/>
            <person name="Muraguchi Y."/>
            <person name="Fukuda K."/>
            <person name="Nojiri H."/>
            <person name="Ohkuma M."/>
            <person name="Moriuchi R."/>
            <person name="Dohra H."/>
            <person name="Kimbara K."/>
            <person name="Shintani M."/>
        </authorList>
    </citation>
    <scope>NUCLEOTIDE SEQUENCE [LARGE SCALE GENOMIC DNA]</scope>
    <source>
        <strain evidence="1 2">RF1110005</strain>
    </source>
</reference>
<organism evidence="1 2">
    <name type="scientific">Fluviispira sanaruensis</name>
    <dbReference type="NCBI Taxonomy" id="2493639"/>
    <lineage>
        <taxon>Bacteria</taxon>
        <taxon>Pseudomonadati</taxon>
        <taxon>Bdellovibrionota</taxon>
        <taxon>Oligoflexia</taxon>
        <taxon>Silvanigrellales</taxon>
        <taxon>Silvanigrellaceae</taxon>
        <taxon>Fluviispira</taxon>
    </lineage>
</organism>
<name>A0A4P2VRF6_FLUSA</name>
<dbReference type="RefSeq" id="WP_130605370.1">
    <property type="nucleotide sequence ID" value="NZ_AP019368.1"/>
</dbReference>
<gene>
    <name evidence="1" type="ORF">JCM31447_00520</name>
</gene>
<dbReference type="KEGG" id="sbf:JCM31447_00520"/>
<dbReference type="Proteomes" id="UP000291236">
    <property type="component" value="Chromosome"/>
</dbReference>
<dbReference type="EMBL" id="AP019368">
    <property type="protein sequence ID" value="BBH51635.1"/>
    <property type="molecule type" value="Genomic_DNA"/>
</dbReference>
<evidence type="ECO:0000313" key="2">
    <source>
        <dbReference type="Proteomes" id="UP000291236"/>
    </source>
</evidence>
<dbReference type="PROSITE" id="PS51257">
    <property type="entry name" value="PROKAR_LIPOPROTEIN"/>
    <property type="match status" value="1"/>
</dbReference>
<accession>A0A4P2VRF6</accession>
<dbReference type="AlphaFoldDB" id="A0A4P2VRF6"/>